<evidence type="ECO:0000313" key="4">
    <source>
        <dbReference type="EMBL" id="RIE13231.1"/>
    </source>
</evidence>
<evidence type="ECO:0000259" key="2">
    <source>
        <dbReference type="PROSITE" id="PS50113"/>
    </source>
</evidence>
<dbReference type="SUPFAM" id="SSF55781">
    <property type="entry name" value="GAF domain-like"/>
    <property type="match status" value="2"/>
</dbReference>
<feature type="domain" description="PAC" evidence="2">
    <location>
        <begin position="109"/>
        <end position="161"/>
    </location>
</feature>
<dbReference type="PROSITE" id="PS50113">
    <property type="entry name" value="PAC"/>
    <property type="match status" value="1"/>
</dbReference>
<proteinExistence type="predicted"/>
<organism evidence="3 6">
    <name type="scientific">Candidatus Cryosericum hinesii</name>
    <dbReference type="NCBI Taxonomy" id="2290915"/>
    <lineage>
        <taxon>Bacteria</taxon>
        <taxon>Pseudomonadati</taxon>
        <taxon>Caldisericota/Cryosericota group</taxon>
        <taxon>Candidatus Cryosericota</taxon>
        <taxon>Candidatus Cryosericia</taxon>
        <taxon>Candidatus Cryosericales</taxon>
        <taxon>Candidatus Cryosericaceae</taxon>
        <taxon>Candidatus Cryosericum</taxon>
    </lineage>
</organism>
<comment type="caution">
    <text evidence="3">The sequence shown here is derived from an EMBL/GenBank/DDBJ whole genome shotgun (WGS) entry which is preliminary data.</text>
</comment>
<dbReference type="Gene3D" id="3.30.450.40">
    <property type="match status" value="2"/>
</dbReference>
<dbReference type="InterPro" id="IPR035965">
    <property type="entry name" value="PAS-like_dom_sf"/>
</dbReference>
<dbReference type="SMART" id="SM00091">
    <property type="entry name" value="PAS"/>
    <property type="match status" value="3"/>
</dbReference>
<dbReference type="PROSITE" id="PS50112">
    <property type="entry name" value="PAS"/>
    <property type="match status" value="2"/>
</dbReference>
<dbReference type="Proteomes" id="UP000265724">
    <property type="component" value="Unassembled WGS sequence"/>
</dbReference>
<dbReference type="Gene3D" id="3.30.70.270">
    <property type="match status" value="1"/>
</dbReference>
<dbReference type="AlphaFoldDB" id="A0A398DE71"/>
<dbReference type="InterPro" id="IPR000700">
    <property type="entry name" value="PAS-assoc_C"/>
</dbReference>
<dbReference type="InterPro" id="IPR003018">
    <property type="entry name" value="GAF"/>
</dbReference>
<dbReference type="Pfam" id="PF08448">
    <property type="entry name" value="PAS_4"/>
    <property type="match status" value="3"/>
</dbReference>
<dbReference type="Proteomes" id="UP000266042">
    <property type="component" value="Unassembled WGS sequence"/>
</dbReference>
<dbReference type="EMBL" id="QXIW01000027">
    <property type="protein sequence ID" value="RIE12990.1"/>
    <property type="molecule type" value="Genomic_DNA"/>
</dbReference>
<dbReference type="SUPFAM" id="SSF55073">
    <property type="entry name" value="Nucleotide cyclase"/>
    <property type="match status" value="1"/>
</dbReference>
<dbReference type="RefSeq" id="WP_119087742.1">
    <property type="nucleotide sequence ID" value="NZ_QXIV01000037.1"/>
</dbReference>
<feature type="domain" description="PAS" evidence="1">
    <location>
        <begin position="327"/>
        <end position="397"/>
    </location>
</feature>
<name>A0A398DE71_9BACT</name>
<sequence length="883" mass="95926">MTLQQEVFVEERSDKYLEGKHDDFSACAGPVDAVKLAAHQWQEFLESSPDPMWIKDTQGRYAAVNKAYLRADPGQTHDVIGKTDFEVQSRDRAEMYIADDQIAIHDGVCEHEFSAVDQEGNLKYYNTKKTALHDVDGLLTGVLGQARDITTQRHLELALALENRRSRLFQRMLEAAATATSVGSFLADVLTMAHELFGYDRGGVYMLTPDGKTAHLASAQGDSQAVQEQATSVPLDEEPFSRVYRTAEPFFSNTWHNPGSSDRPDDPPLTLAVVPLVSLGRIIGSLNMAWRVPPKSEENWQEALAAIAREIAIGMDRIETMAALQENTANLQAFFNSVQGFFFVVGRDSKILAVGEQGARRLGRTPTELVGTDINDLHPQEERELSRIILGDMVNGTRTSSTQTLVAADGMQIPVNTFVTRGSWNGGLALFTTSQDITGSRRATEALATDRRRAGALYDIIEAAGKARSMEEFLPAALIIALEATPFEGGGIYIVDGNHAVLACTTGLGSELIERVRSLSVDEQPYRTVLREGKPTAFTELDQLPPDITQQYGVVSLISIPIAAGDTVVGSLNLASAHGHNAELQTELLMSIGRTIGEAVVRLRADESVRASRQDFETLFEAMPHLVFILQEDGTIARINTAAAERLGRKADKLCGTSVLDLCPPDRRAETACILADMIAGKASIYALSLVSYEDELIQVETRVVRTTWGGKPAIFGVSRELTSHGLDEEYAEQTVLYDELTGLYSASGFSAIASQQLKMAHRGHINAALVVTEIVSGANAGPSEPHMLADFAGVLHQTFRGSDTIGRIGAARFGVLAIQTDNTCLDLLAQRLQESVATLNTQRSTGKPELVAHVVVMPIDAMRPVLLDDLLSQASAQLNSPG</sequence>
<dbReference type="InterPro" id="IPR029787">
    <property type="entry name" value="Nucleotide_cyclase"/>
</dbReference>
<dbReference type="Gene3D" id="3.30.450.20">
    <property type="entry name" value="PAS domain"/>
    <property type="match status" value="3"/>
</dbReference>
<keyword evidence="5" id="KW-1185">Reference proteome</keyword>
<feature type="domain" description="PAS" evidence="1">
    <location>
        <begin position="612"/>
        <end position="682"/>
    </location>
</feature>
<dbReference type="InterPro" id="IPR029016">
    <property type="entry name" value="GAF-like_dom_sf"/>
</dbReference>
<dbReference type="Pfam" id="PF00990">
    <property type="entry name" value="GGDEF"/>
    <property type="match status" value="1"/>
</dbReference>
<dbReference type="InterPro" id="IPR043128">
    <property type="entry name" value="Rev_trsase/Diguanyl_cyclase"/>
</dbReference>
<reference evidence="5 6" key="1">
    <citation type="submission" date="2018-09" db="EMBL/GenBank/DDBJ databases">
        <title>Discovery and Ecogenomic Context for Candidatus Cryosericales, a Global Caldiserica Order Active in Thawing Permafrost.</title>
        <authorList>
            <person name="Martinez M.A."/>
            <person name="Woodcroft B.J."/>
            <person name="Ignacio Espinoza J.C."/>
            <person name="Zayed A."/>
            <person name="Singleton C.M."/>
            <person name="Boyd J."/>
            <person name="Li Y.-F."/>
            <person name="Purvine S."/>
            <person name="Maughan H."/>
            <person name="Hodgkins S.B."/>
            <person name="Anderson D."/>
            <person name="Sederholm M."/>
            <person name="Temperton B."/>
            <person name="Saleska S.R."/>
            <person name="Tyson G.W."/>
            <person name="Rich V.I."/>
        </authorList>
    </citation>
    <scope>NUCLEOTIDE SEQUENCE [LARGE SCALE GENOMIC DNA]</scope>
    <source>
        <strain evidence="4 5">SMC2</strain>
        <strain evidence="3 6">SMC3</strain>
    </source>
</reference>
<evidence type="ECO:0000313" key="3">
    <source>
        <dbReference type="EMBL" id="RIE12990.1"/>
    </source>
</evidence>
<gene>
    <name evidence="4" type="ORF">SMC2_05735</name>
    <name evidence="3" type="ORF">SMC3_05345</name>
</gene>
<dbReference type="NCBIfam" id="TIGR00229">
    <property type="entry name" value="sensory_box"/>
    <property type="match status" value="3"/>
</dbReference>
<evidence type="ECO:0000313" key="6">
    <source>
        <dbReference type="Proteomes" id="UP000266042"/>
    </source>
</evidence>
<dbReference type="SUPFAM" id="SSF55785">
    <property type="entry name" value="PYP-like sensor domain (PAS domain)"/>
    <property type="match status" value="3"/>
</dbReference>
<evidence type="ECO:0000313" key="5">
    <source>
        <dbReference type="Proteomes" id="UP000265724"/>
    </source>
</evidence>
<dbReference type="SMART" id="SM00065">
    <property type="entry name" value="GAF"/>
    <property type="match status" value="2"/>
</dbReference>
<dbReference type="PANTHER" id="PTHR44757:SF2">
    <property type="entry name" value="BIOFILM ARCHITECTURE MAINTENANCE PROTEIN MBAA"/>
    <property type="match status" value="1"/>
</dbReference>
<dbReference type="InterPro" id="IPR052155">
    <property type="entry name" value="Biofilm_reg_signaling"/>
</dbReference>
<dbReference type="CDD" id="cd00130">
    <property type="entry name" value="PAS"/>
    <property type="match status" value="3"/>
</dbReference>
<dbReference type="InterPro" id="IPR000014">
    <property type="entry name" value="PAS"/>
</dbReference>
<dbReference type="InterPro" id="IPR000160">
    <property type="entry name" value="GGDEF_dom"/>
</dbReference>
<protein>
    <submittedName>
        <fullName evidence="3">PAS domain S-box protein</fullName>
    </submittedName>
</protein>
<dbReference type="InterPro" id="IPR013656">
    <property type="entry name" value="PAS_4"/>
</dbReference>
<evidence type="ECO:0000259" key="1">
    <source>
        <dbReference type="PROSITE" id="PS50112"/>
    </source>
</evidence>
<accession>A0A398DE71</accession>
<dbReference type="Pfam" id="PF13185">
    <property type="entry name" value="GAF_2"/>
    <property type="match status" value="2"/>
</dbReference>
<dbReference type="EMBL" id="QXIX01000044">
    <property type="protein sequence ID" value="RIE13231.1"/>
    <property type="molecule type" value="Genomic_DNA"/>
</dbReference>
<dbReference type="PANTHER" id="PTHR44757">
    <property type="entry name" value="DIGUANYLATE CYCLASE DGCP"/>
    <property type="match status" value="1"/>
</dbReference>